<dbReference type="Proteomes" id="UP000318833">
    <property type="component" value="Unassembled WGS sequence"/>
</dbReference>
<dbReference type="Pfam" id="PF18962">
    <property type="entry name" value="Por_Secre_tail"/>
    <property type="match status" value="1"/>
</dbReference>
<dbReference type="OrthoDB" id="9765926at2"/>
<keyword evidence="1" id="KW-0732">Signal</keyword>
<evidence type="ECO:0000256" key="1">
    <source>
        <dbReference type="ARBA" id="ARBA00022729"/>
    </source>
</evidence>
<dbReference type="AlphaFoldDB" id="A0A554VPL6"/>
<protein>
    <submittedName>
        <fullName evidence="4">Choice-of-anchor A family protein</fullName>
    </submittedName>
</protein>
<dbReference type="InterPro" id="IPR026588">
    <property type="entry name" value="Choice_anch_A"/>
</dbReference>
<proteinExistence type="predicted"/>
<reference evidence="4 5" key="1">
    <citation type="submission" date="2019-07" db="EMBL/GenBank/DDBJ databases">
        <title>The draft genome sequence of Aquimarina algiphila M91.</title>
        <authorList>
            <person name="Meng X."/>
        </authorList>
    </citation>
    <scope>NUCLEOTIDE SEQUENCE [LARGE SCALE GENOMIC DNA]</scope>
    <source>
        <strain evidence="4 5">M91</strain>
    </source>
</reference>
<dbReference type="NCBIfam" id="TIGR04215">
    <property type="entry name" value="choice_anch_A"/>
    <property type="match status" value="1"/>
</dbReference>
<evidence type="ECO:0000313" key="4">
    <source>
        <dbReference type="EMBL" id="TSE10428.1"/>
    </source>
</evidence>
<dbReference type="NCBIfam" id="TIGR04183">
    <property type="entry name" value="Por_Secre_tail"/>
    <property type="match status" value="1"/>
</dbReference>
<keyword evidence="5" id="KW-1185">Reference proteome</keyword>
<dbReference type="InterPro" id="IPR026444">
    <property type="entry name" value="Secre_tail"/>
</dbReference>
<evidence type="ECO:0000313" key="5">
    <source>
        <dbReference type="Proteomes" id="UP000318833"/>
    </source>
</evidence>
<feature type="domain" description="Secretion system C-terminal sorting" evidence="2">
    <location>
        <begin position="785"/>
        <end position="859"/>
    </location>
</feature>
<gene>
    <name evidence="4" type="ORF">FOF46_05170</name>
</gene>
<organism evidence="4 5">
    <name type="scientific">Aquimarina algiphila</name>
    <dbReference type="NCBI Taxonomy" id="2047982"/>
    <lineage>
        <taxon>Bacteria</taxon>
        <taxon>Pseudomonadati</taxon>
        <taxon>Bacteroidota</taxon>
        <taxon>Flavobacteriia</taxon>
        <taxon>Flavobacteriales</taxon>
        <taxon>Flavobacteriaceae</taxon>
        <taxon>Aquimarina</taxon>
    </lineage>
</organism>
<dbReference type="Pfam" id="PF20597">
    <property type="entry name" value="pAdhesive_15"/>
    <property type="match status" value="1"/>
</dbReference>
<feature type="domain" description="Choice-of-anchor A" evidence="3">
    <location>
        <begin position="68"/>
        <end position="348"/>
    </location>
</feature>
<comment type="caution">
    <text evidence="4">The sequence shown here is derived from an EMBL/GenBank/DDBJ whole genome shotgun (WGS) entry which is preliminary data.</text>
</comment>
<dbReference type="EMBL" id="VLNR01000007">
    <property type="protein sequence ID" value="TSE10428.1"/>
    <property type="molecule type" value="Genomic_DNA"/>
</dbReference>
<evidence type="ECO:0000259" key="3">
    <source>
        <dbReference type="Pfam" id="PF20597"/>
    </source>
</evidence>
<name>A0A554VPL6_9FLAO</name>
<sequence length="860" mass="92579">MRFFEFYKKKSILKTVKMLNSFRKKVTKITLFSFVLVYVFTFSSGFIEADYKNSVEEKTSTVNTCDNPLNNALEYNAFVRYETHLKNGDTEGPIAMGGDLTMKGIITVAAHTAGINYFNGDSEASSLVVAGKIMYNSGEGIHLNKGFVKIGDSNGSSVFDRDLNNASVNTRLTSGGYEAIPRVQVQRKQLATSVGHSDLIDFETAFEGFESTSLAFSLLDATLEVDQNNKINLTSGQVNVLNLTGNKILNMPYLTFENEPDASTPLIINVDASGDFEWNVFNINSIGDQHGSFIIWNFFNASSVTLKGGGTLVGSLFAPKADVIKDSSGNINGQVIAKNYYHNQGELHQHAFKACIDTPSTVCELSVNAGDDTEICRGQRVTLTASISDASICDDCESYSIENTVRCGKGNLYVLWLKDEINNTIKRFSNVDLEWKELANGTATLTGTVVDNDDPLITLEVDVTYSGKTITAPAGSPKNHFCNSESTSGWIYYTDVSGSVTQTDGSWSFDISRRGPAFQLGNGANITEEEVGKYGGSGWFDTTDSNFNVGDFNINIGECSSTGNSDVSYLWSTGATTPSIVVTGPGTYTVTVKDCEDCEASDTVEVRTGNPPSVTAGEDQQICAGQEVTLTAEVDKNGDCSTPDGIAYLWSTGETTKSITVSPEEDTEYTVTVNDCSSCGGATDKVLVSVSSELSIDLGEDLITCFGLPVVLTSPIDADTYLWSTGETTKSITVTILEPSSYTLEVSKDGCVAKDEIGISIFPCEGGVLPGSKTVEVYPTVLEPTGNVSLNMKSKTNQEVRISIHNLSGAAVGPVIVRNMPQGDETIDVSLTQFSKLSSGMYIMKITGETGTTTQRLIIQ</sequence>
<accession>A0A554VPL6</accession>
<evidence type="ECO:0000259" key="2">
    <source>
        <dbReference type="Pfam" id="PF18962"/>
    </source>
</evidence>